<dbReference type="InterPro" id="IPR051614">
    <property type="entry name" value="UPF0045_domain"/>
</dbReference>
<feature type="compositionally biased region" description="Basic and acidic residues" evidence="2">
    <location>
        <begin position="128"/>
        <end position="142"/>
    </location>
</feature>
<dbReference type="EMBL" id="MU251583">
    <property type="protein sequence ID" value="KAG9231741.1"/>
    <property type="molecule type" value="Genomic_DNA"/>
</dbReference>
<dbReference type="Gene3D" id="3.30.70.930">
    <property type="match status" value="1"/>
</dbReference>
<comment type="similarity">
    <text evidence="1">Belongs to the UPF0045 family.</text>
</comment>
<evidence type="ECO:0000313" key="4">
    <source>
        <dbReference type="EMBL" id="KAG9231741.1"/>
    </source>
</evidence>
<comment type="caution">
    <text evidence="4">The sequence shown here is derived from an EMBL/GenBank/DDBJ whole genome shotgun (WGS) entry which is preliminary data.</text>
</comment>
<dbReference type="InterPro" id="IPR002767">
    <property type="entry name" value="Thiamine_BP"/>
</dbReference>
<evidence type="ECO:0000256" key="1">
    <source>
        <dbReference type="ARBA" id="ARBA00010272"/>
    </source>
</evidence>
<name>A0A9P7YDP0_9HELO</name>
<evidence type="ECO:0000259" key="3">
    <source>
        <dbReference type="Pfam" id="PF01910"/>
    </source>
</evidence>
<dbReference type="PANTHER" id="PTHR33777">
    <property type="entry name" value="UPF0045 PROTEIN ECM15"/>
    <property type="match status" value="1"/>
</dbReference>
<gene>
    <name evidence="4" type="ORF">BJ875DRAFT_506468</name>
</gene>
<proteinExistence type="inferred from homology"/>
<dbReference type="Proteomes" id="UP000824998">
    <property type="component" value="Unassembled WGS sequence"/>
</dbReference>
<evidence type="ECO:0000313" key="5">
    <source>
        <dbReference type="Proteomes" id="UP000824998"/>
    </source>
</evidence>
<feature type="compositionally biased region" description="Basic and acidic residues" evidence="2">
    <location>
        <begin position="92"/>
        <end position="106"/>
    </location>
</feature>
<dbReference type="SUPFAM" id="SSF89957">
    <property type="entry name" value="MTH1187/YkoF-like"/>
    <property type="match status" value="1"/>
</dbReference>
<keyword evidence="5" id="KW-1185">Reference proteome</keyword>
<reference evidence="4" key="1">
    <citation type="journal article" date="2021" name="IMA Fungus">
        <title>Genomic characterization of three marine fungi, including Emericellopsis atlantica sp. nov. with signatures of a generalist lifestyle and marine biomass degradation.</title>
        <authorList>
            <person name="Hagestad O.C."/>
            <person name="Hou L."/>
            <person name="Andersen J.H."/>
            <person name="Hansen E.H."/>
            <person name="Altermark B."/>
            <person name="Li C."/>
            <person name="Kuhnert E."/>
            <person name="Cox R.J."/>
            <person name="Crous P.W."/>
            <person name="Spatafora J.W."/>
            <person name="Lail K."/>
            <person name="Amirebrahimi M."/>
            <person name="Lipzen A."/>
            <person name="Pangilinan J."/>
            <person name="Andreopoulos W."/>
            <person name="Hayes R.D."/>
            <person name="Ng V."/>
            <person name="Grigoriev I.V."/>
            <person name="Jackson S.A."/>
            <person name="Sutton T.D.S."/>
            <person name="Dobson A.D.W."/>
            <person name="Rama T."/>
        </authorList>
    </citation>
    <scope>NUCLEOTIDE SEQUENCE</scope>
    <source>
        <strain evidence="4">TRa018bII</strain>
    </source>
</reference>
<evidence type="ECO:0000256" key="2">
    <source>
        <dbReference type="SAM" id="MobiDB-lite"/>
    </source>
</evidence>
<feature type="domain" description="Thiamine-binding protein" evidence="3">
    <location>
        <begin position="17"/>
        <end position="108"/>
    </location>
</feature>
<accession>A0A9P7YDP0</accession>
<dbReference type="AlphaFoldDB" id="A0A9P7YDP0"/>
<feature type="region of interest" description="Disordered" evidence="2">
    <location>
        <begin position="92"/>
        <end position="142"/>
    </location>
</feature>
<protein>
    <submittedName>
        <fullName evidence="4">Cell wall biogenesis protein-like protein Ecm15</fullName>
    </submittedName>
</protein>
<dbReference type="OrthoDB" id="5587367at2759"/>
<dbReference type="InterPro" id="IPR029756">
    <property type="entry name" value="MTH1187/YkoF-like"/>
</dbReference>
<sequence length="142" mass="15184">MASTDYKALGTPPVCVADFCLIPIGTPGPSVSSEVAAVQRLMRASGLTYSMHSAGTTVEGSWDEVMKLIGQAHTLVHQNGVLRIQSDIRVGTRTDKKQHFSEKVSKVESILASDGGEPHAKKSSTFGPRDEARSGVEESDDR</sequence>
<organism evidence="4 5">
    <name type="scientific">Amylocarpus encephaloides</name>
    <dbReference type="NCBI Taxonomy" id="45428"/>
    <lineage>
        <taxon>Eukaryota</taxon>
        <taxon>Fungi</taxon>
        <taxon>Dikarya</taxon>
        <taxon>Ascomycota</taxon>
        <taxon>Pezizomycotina</taxon>
        <taxon>Leotiomycetes</taxon>
        <taxon>Helotiales</taxon>
        <taxon>Helotiales incertae sedis</taxon>
        <taxon>Amylocarpus</taxon>
    </lineage>
</organism>
<dbReference type="GO" id="GO:0005829">
    <property type="term" value="C:cytosol"/>
    <property type="evidence" value="ECO:0007669"/>
    <property type="project" value="TreeGrafter"/>
</dbReference>
<dbReference type="NCBIfam" id="TIGR00106">
    <property type="entry name" value="MTH1187 family thiamine-binding protein"/>
    <property type="match status" value="1"/>
</dbReference>
<dbReference type="Pfam" id="PF01910">
    <property type="entry name" value="Thiamine_BP"/>
    <property type="match status" value="1"/>
</dbReference>
<dbReference type="PANTHER" id="PTHR33777:SF1">
    <property type="entry name" value="UPF0045 PROTEIN ECM15"/>
    <property type="match status" value="1"/>
</dbReference>